<gene>
    <name evidence="1" type="ORF">YC6258_01258</name>
</gene>
<sequence length="48" mass="5622">MTCRLFIAANSVTGFRTFLKKNKSIFFALKTKKFFYFIGLPEIFYANS</sequence>
<dbReference type="EMBL" id="CP007142">
    <property type="protein sequence ID" value="AJQ93307.1"/>
    <property type="molecule type" value="Genomic_DNA"/>
</dbReference>
<reference evidence="1 2" key="1">
    <citation type="submission" date="2014-01" db="EMBL/GenBank/DDBJ databases">
        <title>Full genme sequencing of cellulolytic bacterium Gynuella sunshinyii YC6258T gen. nov., sp. nov.</title>
        <authorList>
            <person name="Khan H."/>
            <person name="Chung E.J."/>
            <person name="Chung Y.R."/>
        </authorList>
    </citation>
    <scope>NUCLEOTIDE SEQUENCE [LARGE SCALE GENOMIC DNA]</scope>
    <source>
        <strain evidence="1 2">YC6258</strain>
    </source>
</reference>
<accession>A0A0C5VFI7</accession>
<dbReference type="Proteomes" id="UP000032266">
    <property type="component" value="Chromosome"/>
</dbReference>
<dbReference type="HOGENOM" id="CLU_3153393_0_0_6"/>
<protein>
    <submittedName>
        <fullName evidence="1">Uncharacterized protein</fullName>
    </submittedName>
</protein>
<evidence type="ECO:0000313" key="1">
    <source>
        <dbReference type="EMBL" id="AJQ93307.1"/>
    </source>
</evidence>
<dbReference type="AlphaFoldDB" id="A0A0C5VFI7"/>
<evidence type="ECO:0000313" key="2">
    <source>
        <dbReference type="Proteomes" id="UP000032266"/>
    </source>
</evidence>
<name>A0A0C5VFI7_9GAMM</name>
<keyword evidence="2" id="KW-1185">Reference proteome</keyword>
<dbReference type="KEGG" id="gsn:YC6258_01258"/>
<dbReference type="STRING" id="1445510.YC6258_01258"/>
<organism evidence="1 2">
    <name type="scientific">Gynuella sunshinyii YC6258</name>
    <dbReference type="NCBI Taxonomy" id="1445510"/>
    <lineage>
        <taxon>Bacteria</taxon>
        <taxon>Pseudomonadati</taxon>
        <taxon>Pseudomonadota</taxon>
        <taxon>Gammaproteobacteria</taxon>
        <taxon>Oceanospirillales</taxon>
        <taxon>Saccharospirillaceae</taxon>
        <taxon>Gynuella</taxon>
    </lineage>
</organism>
<proteinExistence type="predicted"/>